<keyword evidence="2" id="KW-1185">Reference proteome</keyword>
<organism evidence="1 2">
    <name type="scientific">Brachionus plicatilis</name>
    <name type="common">Marine rotifer</name>
    <name type="synonym">Brachionus muelleri</name>
    <dbReference type="NCBI Taxonomy" id="10195"/>
    <lineage>
        <taxon>Eukaryota</taxon>
        <taxon>Metazoa</taxon>
        <taxon>Spiralia</taxon>
        <taxon>Gnathifera</taxon>
        <taxon>Rotifera</taxon>
        <taxon>Eurotatoria</taxon>
        <taxon>Monogononta</taxon>
        <taxon>Pseudotrocha</taxon>
        <taxon>Ploima</taxon>
        <taxon>Brachionidae</taxon>
        <taxon>Brachionus</taxon>
    </lineage>
</organism>
<accession>A0A3M7Q6H9</accession>
<evidence type="ECO:0000313" key="2">
    <source>
        <dbReference type="Proteomes" id="UP000276133"/>
    </source>
</evidence>
<dbReference type="EMBL" id="REGN01007330">
    <property type="protein sequence ID" value="RNA06621.1"/>
    <property type="molecule type" value="Genomic_DNA"/>
</dbReference>
<gene>
    <name evidence="1" type="ORF">BpHYR1_045744</name>
</gene>
<proteinExistence type="predicted"/>
<sequence length="66" mass="8122">MFIFCYCQFIGLKERLLENIPYFTCGLAPYNRRHTLLLFFFNIIRFTFFLVDFNHQNNISKMKENE</sequence>
<dbReference type="AlphaFoldDB" id="A0A3M7Q6H9"/>
<name>A0A3M7Q6H9_BRAPC</name>
<evidence type="ECO:0000313" key="1">
    <source>
        <dbReference type="EMBL" id="RNA06621.1"/>
    </source>
</evidence>
<protein>
    <submittedName>
        <fullName evidence="1">Uncharacterized protein</fullName>
    </submittedName>
</protein>
<reference evidence="1 2" key="1">
    <citation type="journal article" date="2018" name="Sci. Rep.">
        <title>Genomic signatures of local adaptation to the degree of environmental predictability in rotifers.</title>
        <authorList>
            <person name="Franch-Gras L."/>
            <person name="Hahn C."/>
            <person name="Garcia-Roger E.M."/>
            <person name="Carmona M.J."/>
            <person name="Serra M."/>
            <person name="Gomez A."/>
        </authorList>
    </citation>
    <scope>NUCLEOTIDE SEQUENCE [LARGE SCALE GENOMIC DNA]</scope>
    <source>
        <strain evidence="1">HYR1</strain>
    </source>
</reference>
<comment type="caution">
    <text evidence="1">The sequence shown here is derived from an EMBL/GenBank/DDBJ whole genome shotgun (WGS) entry which is preliminary data.</text>
</comment>
<dbReference type="Proteomes" id="UP000276133">
    <property type="component" value="Unassembled WGS sequence"/>
</dbReference>